<gene>
    <name evidence="3" type="primary">CSON009809</name>
</gene>
<organism evidence="3">
    <name type="scientific">Culicoides sonorensis</name>
    <name type="common">Biting midge</name>
    <dbReference type="NCBI Taxonomy" id="179676"/>
    <lineage>
        <taxon>Eukaryota</taxon>
        <taxon>Metazoa</taxon>
        <taxon>Ecdysozoa</taxon>
        <taxon>Arthropoda</taxon>
        <taxon>Hexapoda</taxon>
        <taxon>Insecta</taxon>
        <taxon>Pterygota</taxon>
        <taxon>Neoptera</taxon>
        <taxon>Endopterygota</taxon>
        <taxon>Diptera</taxon>
        <taxon>Nematocera</taxon>
        <taxon>Chironomoidea</taxon>
        <taxon>Ceratopogonidae</taxon>
        <taxon>Ceratopogoninae</taxon>
        <taxon>Culicoides</taxon>
        <taxon>Monoculicoides</taxon>
    </lineage>
</organism>
<comment type="similarity">
    <text evidence="1">Belongs to the NAD kinase family.</text>
</comment>
<accession>A0A336M694</accession>
<evidence type="ECO:0000313" key="2">
    <source>
        <dbReference type="EMBL" id="SSX03532.1"/>
    </source>
</evidence>
<sequence>MIKSNRIYRKLLGCKKSLEVANFCTATSIIPESKVPVSKFRPRRALIVSKLTKYEFEQIRHPIMNEEELEKFLRNRGTDYEALLYYHNLHKNIEFEVAKGFKDQGVDVKVVNRLNICPDNHLKWGDIIVPVGGDGTFLLAAGRASPSFTERQHTPVVGFNSDPKRSEGRLMLPKQYTSNIPDAVKKILTGDFKWMNRSRIRITLLGNNANIPYPIDLHEYNVGPVDHKDHFIDGPTILHKIDEAHHKDTKRMLPYLALNEVFIGETVSARVSHLHLRIDNEEKVTKTKSSGLCVSTGTGSTSWHTSINRLTKKNVQELLDILKKQASILNGVDPAKIADEFNNNLVFPPDDPRLCYSIREQICVGVWPNPKGLESRGFAKTIFVKSRCIDAGLVIDGSIAYPFNDGTRALLEIHPSDALLTVNMNE</sequence>
<keyword evidence="1" id="KW-0808">Transferase</keyword>
<dbReference type="GO" id="GO:0005739">
    <property type="term" value="C:mitochondrion"/>
    <property type="evidence" value="ECO:0007669"/>
    <property type="project" value="UniProtKB-SubCell"/>
</dbReference>
<dbReference type="Gene3D" id="2.60.200.30">
    <property type="entry name" value="Probable inorganic polyphosphate/atp-NAD kinase, domain 2"/>
    <property type="match status" value="1"/>
</dbReference>
<dbReference type="GO" id="GO:0006741">
    <property type="term" value="P:NADP+ biosynthetic process"/>
    <property type="evidence" value="ECO:0007669"/>
    <property type="project" value="UniProtKB-UniRule"/>
</dbReference>
<dbReference type="Gene3D" id="3.40.50.10330">
    <property type="entry name" value="Probable inorganic polyphosphate/atp-NAD kinase, domain 1"/>
    <property type="match status" value="1"/>
</dbReference>
<keyword evidence="1" id="KW-0418">Kinase</keyword>
<protein>
    <recommendedName>
        <fullName evidence="1">NAD kinase 2, mitochondrial</fullName>
        <ecNumber evidence="1">2.7.1.23</ecNumber>
    </recommendedName>
    <alternativeName>
        <fullName evidence="1">NAD kinase domain-containing protein 1, mitochondrial</fullName>
    </alternativeName>
</protein>
<dbReference type="EC" id="2.7.1.23" evidence="1"/>
<dbReference type="VEuPathDB" id="VectorBase:CSON009809"/>
<evidence type="ECO:0000256" key="1">
    <source>
        <dbReference type="PIRNR" id="PIRNR017565"/>
    </source>
</evidence>
<name>A0A336M694_CULSO</name>
<proteinExistence type="inferred from homology"/>
<dbReference type="InterPro" id="IPR016064">
    <property type="entry name" value="NAD/diacylglycerol_kinase_sf"/>
</dbReference>
<comment type="subcellular location">
    <subcellularLocation>
        <location evidence="1">Mitochondrion</location>
    </subcellularLocation>
</comment>
<comment type="function">
    <text evidence="1">Mitochondrial NAD(+) kinase that phosphorylates NAD(+) to yield NADP(+). Can use both ATP or inorganic polyphosphate as the phosphoryl donor.</text>
</comment>
<dbReference type="SUPFAM" id="SSF111331">
    <property type="entry name" value="NAD kinase/diacylglycerol kinase-like"/>
    <property type="match status" value="1"/>
</dbReference>
<dbReference type="GO" id="GO:0042803">
    <property type="term" value="F:protein homodimerization activity"/>
    <property type="evidence" value="ECO:0007669"/>
    <property type="project" value="UniProtKB-UniRule"/>
</dbReference>
<comment type="subunit">
    <text evidence="1">Homodimer.</text>
</comment>
<dbReference type="OMA" id="WHFNINK"/>
<dbReference type="InterPro" id="IPR012355">
    <property type="entry name" value="NADK2_mit"/>
</dbReference>
<keyword evidence="1" id="KW-0547">Nucleotide-binding</keyword>
<dbReference type="GO" id="GO:0019674">
    <property type="term" value="P:NAD+ metabolic process"/>
    <property type="evidence" value="ECO:0007669"/>
    <property type="project" value="UniProtKB-UniRule"/>
</dbReference>
<dbReference type="GO" id="GO:0005524">
    <property type="term" value="F:ATP binding"/>
    <property type="evidence" value="ECO:0007669"/>
    <property type="project" value="UniProtKB-UniRule"/>
</dbReference>
<reference evidence="3" key="2">
    <citation type="submission" date="2018-07" db="EMBL/GenBank/DDBJ databases">
        <authorList>
            <person name="Quirk P.G."/>
            <person name="Krulwich T.A."/>
        </authorList>
    </citation>
    <scope>NUCLEOTIDE SEQUENCE</scope>
</reference>
<evidence type="ECO:0000313" key="3">
    <source>
        <dbReference type="EMBL" id="SSX23897.1"/>
    </source>
</evidence>
<dbReference type="PANTHER" id="PTHR13158:SF5">
    <property type="entry name" value="NAD KINASE 2, MITOCHONDRIAL"/>
    <property type="match status" value="1"/>
</dbReference>
<keyword evidence="1" id="KW-0520">NAD</keyword>
<dbReference type="EMBL" id="UFQS01000392">
    <property type="protein sequence ID" value="SSX03532.1"/>
    <property type="molecule type" value="Genomic_DNA"/>
</dbReference>
<comment type="catalytic activity">
    <reaction evidence="1">
        <text>NAD(+) + ATP = ADP + NADP(+) + H(+)</text>
        <dbReference type="Rhea" id="RHEA:18629"/>
        <dbReference type="ChEBI" id="CHEBI:15378"/>
        <dbReference type="ChEBI" id="CHEBI:30616"/>
        <dbReference type="ChEBI" id="CHEBI:57540"/>
        <dbReference type="ChEBI" id="CHEBI:58349"/>
        <dbReference type="ChEBI" id="CHEBI:456216"/>
        <dbReference type="EC" id="2.7.1.23"/>
    </reaction>
</comment>
<dbReference type="InterPro" id="IPR017438">
    <property type="entry name" value="ATP-NAD_kinase_N"/>
</dbReference>
<dbReference type="EMBL" id="UFQT01000392">
    <property type="protein sequence ID" value="SSX23897.1"/>
    <property type="molecule type" value="Genomic_DNA"/>
</dbReference>
<dbReference type="AlphaFoldDB" id="A0A336M694"/>
<dbReference type="PIRSF" id="PIRSF017565">
    <property type="entry name" value="Kin_ATP-NAD_euk"/>
    <property type="match status" value="1"/>
</dbReference>
<keyword evidence="1" id="KW-0496">Mitochondrion</keyword>
<dbReference type="GO" id="GO:0003951">
    <property type="term" value="F:NAD+ kinase activity"/>
    <property type="evidence" value="ECO:0007669"/>
    <property type="project" value="UniProtKB-UniRule"/>
</dbReference>
<keyword evidence="1" id="KW-0067">ATP-binding</keyword>
<dbReference type="PANTHER" id="PTHR13158">
    <property type="match status" value="1"/>
</dbReference>
<dbReference type="InterPro" id="IPR017437">
    <property type="entry name" value="ATP-NAD_kinase_PpnK-typ_C"/>
</dbReference>
<keyword evidence="1" id="KW-0521">NADP</keyword>
<reference evidence="2" key="1">
    <citation type="submission" date="2018-04" db="EMBL/GenBank/DDBJ databases">
        <authorList>
            <person name="Go L.Y."/>
            <person name="Mitchell J.A."/>
        </authorList>
    </citation>
    <scope>NUCLEOTIDE SEQUENCE</scope>
    <source>
        <tissue evidence="2">Whole organism</tissue>
    </source>
</reference>